<dbReference type="InterPro" id="IPR000504">
    <property type="entry name" value="RRM_dom"/>
</dbReference>
<dbReference type="Pfam" id="PF00400">
    <property type="entry name" value="WD40"/>
    <property type="match status" value="1"/>
</dbReference>
<feature type="region of interest" description="Disordered" evidence="2">
    <location>
        <begin position="793"/>
        <end position="949"/>
    </location>
</feature>
<sequence>MLDPHPARPPPPDHAHPAPQRATTAGAWADAPSSSASYRAREPLGGSAVTEADLRATFSPYGTITRVTLNSPSPSRSFAHIAFAQPQEALAAFHALDGRHPTLLSASPSYPASTPTMHIEFAETDEQREHRRVSGGGGGGGAAAAAAAPLPPAPPPDAALFRVPLTPEPARASAAAAAAEGVKAEPGPSPLRMPPPPVPAPGPANAPEVDEAGDEADEGGDDGSTTDGASEAGKKGRKRRRGSKHKFLKTEDATRIEIPTLLYQGAPLETNGFGLRVESTNPDLPPVTYACGYALPASLPRPPDPDSAPVQSFAAEMTQQLASQGLTVARWRVEPARSRNPGPTPAQADERWRFKVHLVLQPEQVRERGRDKRPGKKAYDRGRQEKFLARKREAEEQAQAQAASGPPSSTSTPVPPAASSLQPTPFSSASAAALSATPTRAHDGSLLLSIPLPASSSSLSSAPDAAKAQRAFLVQQGRIVLSSRIEGDRVVVNFVEEEDEGEGEGQGPVAGEGRGAEDEEMKPPVVPPPQQAAPTSAPQPQLQPMDEDVKPVVPPPTPPAQRLAPAPAPPPQQQQPPRQPQEEPEMDVDDDGEFDQLATPTPEPEGARARFPLPMLLSSRADSRETFEVVDAFINEYFRRFDESRGSLELMYTPNAFFTLSLNPRVPARLQTAPVPFEPRWLAAHRKRASTPTAITNLIRTLPPGSHDLSRTVFSARTVPELHLRKKDRPPIMLHLLGDFEEFPDKVVRSFSRTFIIVPRVPGAGGSSERGEYWVHSDQLTLGYKVPGEPRPYAVVQPPFSPSKHRVAAPLQQQPPAPQAPFPHVNRGPAAQFQPHPSVASPSTSAAASQTTRPRPAAPRRSPTPPPAPPTASNARRRTSSISAAAAPMAAAAAPTGNDDVVILSDSSDAGAPDRRASSAASASRSPEVQRRPLPPTVAQQHSHAAGGAVFSREEVERLVQQEVAAQMQRLAAAATGESGPAAGAGAGAASAGAGAKRKGKERARGEDGAEEGAGGAQRVRKKARAEKEKKADASGASADKARAVKAKEKEKDKVPELGTGLGKSDGRILLTGGFATTVHGYDGRGNKLRHMIDTGSSFLAVSHIGDIVEFSCHANALTANVDKLHRSTDDKFRIDDAAWADAKETLIVGYLGAREGRDTVRPPHQVILYKRDEDAKQLVDTKVAARPHVTGGVTAVTALPGSGRLRFVTGGEDKKLFLWTRSRATQEIKTENIRSEHSSMITSITPIDHQDWIVSGGRDKRVFAYDLDMMSSTWQALLPNPVMSVSTLTDPHLILARTAAPSMQFSVFDVRQSPKTVITFGVDLQPHRSVTGALSPTNMGRYYRGDSCDTIYAFPDYEQGVKLWDLRNARTAMTDRDLKRQSLSGVARSKVVQTTFRGRSELCLMEISHFSRLSIRG</sequence>
<feature type="region of interest" description="Disordered" evidence="2">
    <location>
        <begin position="123"/>
        <end position="251"/>
    </location>
</feature>
<gene>
    <name evidence="5" type="ORF">Rhopal_003827-T1</name>
</gene>
<protein>
    <recommendedName>
        <fullName evidence="7">RRM domain-containing protein</fullName>
    </recommendedName>
</protein>
<feature type="compositionally biased region" description="Low complexity" evidence="2">
    <location>
        <begin position="835"/>
        <end position="861"/>
    </location>
</feature>
<accession>A0AAV5GKQ5</accession>
<dbReference type="GO" id="GO:0003723">
    <property type="term" value="F:RNA binding"/>
    <property type="evidence" value="ECO:0007669"/>
    <property type="project" value="UniProtKB-UniRule"/>
</dbReference>
<dbReference type="Gene3D" id="2.130.10.10">
    <property type="entry name" value="YVTN repeat-like/Quinoprotein amine dehydrogenase"/>
    <property type="match status" value="1"/>
</dbReference>
<organism evidence="5 6">
    <name type="scientific">Rhodotorula paludigena</name>
    <dbReference type="NCBI Taxonomy" id="86838"/>
    <lineage>
        <taxon>Eukaryota</taxon>
        <taxon>Fungi</taxon>
        <taxon>Dikarya</taxon>
        <taxon>Basidiomycota</taxon>
        <taxon>Pucciniomycotina</taxon>
        <taxon>Microbotryomycetes</taxon>
        <taxon>Sporidiobolales</taxon>
        <taxon>Sporidiobolaceae</taxon>
        <taxon>Rhodotorula</taxon>
    </lineage>
</organism>
<feature type="domain" description="RRM" evidence="3">
    <location>
        <begin position="35"/>
        <end position="124"/>
    </location>
</feature>
<feature type="compositionally biased region" description="Basic and acidic residues" evidence="2">
    <location>
        <begin position="364"/>
        <end position="395"/>
    </location>
</feature>
<dbReference type="InterPro" id="IPR035979">
    <property type="entry name" value="RBD_domain_sf"/>
</dbReference>
<dbReference type="InterPro" id="IPR002075">
    <property type="entry name" value="NTF2_dom"/>
</dbReference>
<dbReference type="CDD" id="cd00590">
    <property type="entry name" value="RRM_SF"/>
    <property type="match status" value="1"/>
</dbReference>
<dbReference type="SUPFAM" id="SSF54427">
    <property type="entry name" value="NTF2-like"/>
    <property type="match status" value="1"/>
</dbReference>
<dbReference type="InterPro" id="IPR001680">
    <property type="entry name" value="WD40_rpt"/>
</dbReference>
<evidence type="ECO:0000313" key="5">
    <source>
        <dbReference type="EMBL" id="GJN90813.1"/>
    </source>
</evidence>
<reference evidence="5 6" key="1">
    <citation type="submission" date="2021-12" db="EMBL/GenBank/DDBJ databases">
        <title>High titer production of polyol ester of fatty acids by Rhodotorula paludigena BS15 towards product separation-free biomass refinery.</title>
        <authorList>
            <person name="Mano J."/>
            <person name="Ono H."/>
            <person name="Tanaka T."/>
            <person name="Naito K."/>
            <person name="Sushida H."/>
            <person name="Ike M."/>
            <person name="Tokuyasu K."/>
            <person name="Kitaoka M."/>
        </authorList>
    </citation>
    <scope>NUCLEOTIDE SEQUENCE [LARGE SCALE GENOMIC DNA]</scope>
    <source>
        <strain evidence="5 6">BS15</strain>
    </source>
</reference>
<feature type="compositionally biased region" description="Pro residues" evidence="2">
    <location>
        <begin position="187"/>
        <end position="204"/>
    </location>
</feature>
<feature type="compositionally biased region" description="Basic residues" evidence="2">
    <location>
        <begin position="235"/>
        <end position="247"/>
    </location>
</feature>
<proteinExistence type="predicted"/>
<evidence type="ECO:0000259" key="3">
    <source>
        <dbReference type="PROSITE" id="PS50102"/>
    </source>
</evidence>
<dbReference type="Gene3D" id="3.30.70.330">
    <property type="match status" value="1"/>
</dbReference>
<evidence type="ECO:0000256" key="1">
    <source>
        <dbReference type="PROSITE-ProRule" id="PRU00176"/>
    </source>
</evidence>
<evidence type="ECO:0000256" key="2">
    <source>
        <dbReference type="SAM" id="MobiDB-lite"/>
    </source>
</evidence>
<feature type="region of interest" description="Disordered" evidence="2">
    <location>
        <begin position="978"/>
        <end position="1059"/>
    </location>
</feature>
<feature type="compositionally biased region" description="Acidic residues" evidence="2">
    <location>
        <begin position="582"/>
        <end position="594"/>
    </location>
</feature>
<feature type="compositionally biased region" description="Basic and acidic residues" evidence="2">
    <location>
        <begin position="1040"/>
        <end position="1056"/>
    </location>
</feature>
<dbReference type="InterPro" id="IPR015943">
    <property type="entry name" value="WD40/YVTN_repeat-like_dom_sf"/>
</dbReference>
<name>A0AAV5GKQ5_9BASI</name>
<feature type="region of interest" description="Disordered" evidence="2">
    <location>
        <begin position="494"/>
        <end position="608"/>
    </location>
</feature>
<dbReference type="Proteomes" id="UP001342314">
    <property type="component" value="Unassembled WGS sequence"/>
</dbReference>
<dbReference type="PANTHER" id="PTHR47232:SF1">
    <property type="entry name" value="TRANSDUCIN FAMILY PROTEIN _ WD-40 REPEAT FAMILY PROTEIN"/>
    <property type="match status" value="1"/>
</dbReference>
<feature type="compositionally biased region" description="Pro residues" evidence="2">
    <location>
        <begin position="566"/>
        <end position="579"/>
    </location>
</feature>
<feature type="compositionally biased region" description="Low complexity" evidence="2">
    <location>
        <begin position="427"/>
        <end position="436"/>
    </location>
</feature>
<feature type="compositionally biased region" description="Low complexity" evidence="2">
    <location>
        <begin position="880"/>
        <end position="895"/>
    </location>
</feature>
<keyword evidence="1" id="KW-0694">RNA-binding</keyword>
<evidence type="ECO:0008006" key="7">
    <source>
        <dbReference type="Google" id="ProtNLM"/>
    </source>
</evidence>
<dbReference type="SUPFAM" id="SSF50978">
    <property type="entry name" value="WD40 repeat-like"/>
    <property type="match status" value="1"/>
</dbReference>
<dbReference type="InterPro" id="IPR036322">
    <property type="entry name" value="WD40_repeat_dom_sf"/>
</dbReference>
<feature type="compositionally biased region" description="Acidic residues" evidence="2">
    <location>
        <begin position="208"/>
        <end position="221"/>
    </location>
</feature>
<feature type="compositionally biased region" description="Low complexity" evidence="2">
    <location>
        <begin position="978"/>
        <end position="995"/>
    </location>
</feature>
<dbReference type="InterPro" id="IPR032710">
    <property type="entry name" value="NTF2-like_dom_sf"/>
</dbReference>
<evidence type="ECO:0000313" key="6">
    <source>
        <dbReference type="Proteomes" id="UP001342314"/>
    </source>
</evidence>
<dbReference type="EMBL" id="BQKY01000007">
    <property type="protein sequence ID" value="GJN90813.1"/>
    <property type="molecule type" value="Genomic_DNA"/>
</dbReference>
<dbReference type="PROSITE" id="PS50177">
    <property type="entry name" value="NTF2_DOMAIN"/>
    <property type="match status" value="1"/>
</dbReference>
<feature type="compositionally biased region" description="Low complexity" evidence="2">
    <location>
        <begin position="397"/>
        <end position="420"/>
    </location>
</feature>
<dbReference type="SUPFAM" id="SSF54928">
    <property type="entry name" value="RNA-binding domain, RBD"/>
    <property type="match status" value="1"/>
</dbReference>
<evidence type="ECO:0000259" key="4">
    <source>
        <dbReference type="PROSITE" id="PS50177"/>
    </source>
</evidence>
<feature type="region of interest" description="Disordered" evidence="2">
    <location>
        <begin position="330"/>
        <end position="439"/>
    </location>
</feature>
<feature type="compositionally biased region" description="Low complexity" evidence="2">
    <location>
        <begin position="532"/>
        <end position="544"/>
    </location>
</feature>
<comment type="caution">
    <text evidence="5">The sequence shown here is derived from an EMBL/GenBank/DDBJ whole genome shotgun (WGS) entry which is preliminary data.</text>
</comment>
<dbReference type="InterPro" id="IPR018222">
    <property type="entry name" value="Nuclear_transport_factor_2_euk"/>
</dbReference>
<keyword evidence="6" id="KW-1185">Reference proteome</keyword>
<dbReference type="Gene3D" id="3.10.450.50">
    <property type="match status" value="1"/>
</dbReference>
<dbReference type="PROSITE" id="PS50102">
    <property type="entry name" value="RRM"/>
    <property type="match status" value="1"/>
</dbReference>
<feature type="compositionally biased region" description="Gly residues" evidence="2">
    <location>
        <begin position="504"/>
        <end position="513"/>
    </location>
</feature>
<dbReference type="Pfam" id="PF00076">
    <property type="entry name" value="RRM_1"/>
    <property type="match status" value="1"/>
</dbReference>
<dbReference type="PANTHER" id="PTHR47232">
    <property type="entry name" value="TRANSDUCIN FAMILY PROTEIN / WD-40 REPEAT FAMILY PROTEIN"/>
    <property type="match status" value="1"/>
</dbReference>
<dbReference type="SMART" id="SM00320">
    <property type="entry name" value="WD40"/>
    <property type="match status" value="2"/>
</dbReference>
<feature type="region of interest" description="Disordered" evidence="2">
    <location>
        <begin position="1"/>
        <end position="46"/>
    </location>
</feature>
<dbReference type="Pfam" id="PF22602">
    <property type="entry name" value="NXF_NTF2"/>
    <property type="match status" value="1"/>
</dbReference>
<dbReference type="InterPro" id="IPR012677">
    <property type="entry name" value="Nucleotide-bd_a/b_plait_sf"/>
</dbReference>
<feature type="compositionally biased region" description="Low complexity" evidence="2">
    <location>
        <begin position="170"/>
        <end position="179"/>
    </location>
</feature>
<feature type="domain" description="NTF2" evidence="4">
    <location>
        <begin position="629"/>
        <end position="782"/>
    </location>
</feature>